<dbReference type="Proteomes" id="UP000077868">
    <property type="component" value="Chromosome"/>
</dbReference>
<protein>
    <submittedName>
        <fullName evidence="2">Uncharacterized protein</fullName>
    </submittedName>
</protein>
<reference evidence="2 3" key="1">
    <citation type="submission" date="2016-03" db="EMBL/GenBank/DDBJ databases">
        <title>Complete genome sequence of a soil Actinobacterium, Nocardioides dokdonensis FR1436.</title>
        <authorList>
            <person name="Kwon S.-K."/>
            <person name="Kim K."/>
            <person name="Kim J.F."/>
        </authorList>
    </citation>
    <scope>NUCLEOTIDE SEQUENCE [LARGE SCALE GENOMIC DNA]</scope>
    <source>
        <strain evidence="2 3">FR1436</strain>
    </source>
</reference>
<dbReference type="OrthoDB" id="3775546at2"/>
<evidence type="ECO:0000313" key="3">
    <source>
        <dbReference type="Proteomes" id="UP000077868"/>
    </source>
</evidence>
<dbReference type="EMBL" id="CP015079">
    <property type="protein sequence ID" value="ANH37978.1"/>
    <property type="molecule type" value="Genomic_DNA"/>
</dbReference>
<dbReference type="PATRIC" id="fig|1300347.3.peg.1544"/>
<evidence type="ECO:0000313" key="2">
    <source>
        <dbReference type="EMBL" id="ANH37978.1"/>
    </source>
</evidence>
<feature type="transmembrane region" description="Helical" evidence="1">
    <location>
        <begin position="38"/>
        <end position="58"/>
    </location>
</feature>
<feature type="transmembrane region" description="Helical" evidence="1">
    <location>
        <begin position="429"/>
        <end position="449"/>
    </location>
</feature>
<dbReference type="AlphaFoldDB" id="A0A1A9GI68"/>
<gene>
    <name evidence="2" type="ORF">I601_1545</name>
</gene>
<sequence>MSEQLRSELARIAEGAPVAGVPADTWDRARRSVRRDTAAVVAAVAVVVALVAGALAWLPDRDGVAPADGDRGALPAYLPVPGEGEPMNPTDGLAVGAQAVAMAPRSVVGQRRVVVVDARTGAYQRLLLPDFGAATGRDLTGTVHPLALSPAGTTLAYPRVRGRRSVDTLRTGLGLVDLGTGQVREIPLEDAGRPVLVRSVWFSPDGRTVLWTGQPVLGDDGGGRSYGDETAGGLIAPGSSRSAPLPGRRQDETLAVAVDDDATVARVGSRSTRLLRAGADTLTVPATRGVVLSGGLDARSVSSLVNTWTPGDDRAYSLRWVTASRTEPDTPLRQLATPAPLAGTDWRVLEWIDAAHAVVGADISDDETTVETQIGVVTLAGDGATYEQVARSDPGELPGPVTVATGLLTDGASAVERPLPAFAEARRSWTWWYVGGVLLVLGALAGGLARWRQRRSAR</sequence>
<keyword evidence="1" id="KW-0472">Membrane</keyword>
<name>A0A1A9GI68_9ACTN</name>
<dbReference type="STRING" id="1300347.I601_1545"/>
<dbReference type="KEGG" id="ndk:I601_1545"/>
<keyword evidence="1" id="KW-0812">Transmembrane</keyword>
<accession>A0A1A9GI68</accession>
<evidence type="ECO:0000256" key="1">
    <source>
        <dbReference type="SAM" id="Phobius"/>
    </source>
</evidence>
<dbReference type="SUPFAM" id="SSF82171">
    <property type="entry name" value="DPP6 N-terminal domain-like"/>
    <property type="match status" value="1"/>
</dbReference>
<proteinExistence type="predicted"/>
<keyword evidence="1" id="KW-1133">Transmembrane helix</keyword>
<dbReference type="RefSeq" id="WP_068107918.1">
    <property type="nucleotide sequence ID" value="NZ_CP015079.1"/>
</dbReference>
<keyword evidence="3" id="KW-1185">Reference proteome</keyword>
<organism evidence="2 3">
    <name type="scientific">Nocardioides dokdonensis FR1436</name>
    <dbReference type="NCBI Taxonomy" id="1300347"/>
    <lineage>
        <taxon>Bacteria</taxon>
        <taxon>Bacillati</taxon>
        <taxon>Actinomycetota</taxon>
        <taxon>Actinomycetes</taxon>
        <taxon>Propionibacteriales</taxon>
        <taxon>Nocardioidaceae</taxon>
        <taxon>Nocardioides</taxon>
    </lineage>
</organism>